<proteinExistence type="predicted"/>
<name>A0A239P069_9ACTN</name>
<evidence type="ECO:0000313" key="1">
    <source>
        <dbReference type="EMBL" id="SNT60410.1"/>
    </source>
</evidence>
<organism evidence="1 2">
    <name type="scientific">Actinomadura meyerae</name>
    <dbReference type="NCBI Taxonomy" id="240840"/>
    <lineage>
        <taxon>Bacteria</taxon>
        <taxon>Bacillati</taxon>
        <taxon>Actinomycetota</taxon>
        <taxon>Actinomycetes</taxon>
        <taxon>Streptosporangiales</taxon>
        <taxon>Thermomonosporaceae</taxon>
        <taxon>Actinomadura</taxon>
    </lineage>
</organism>
<dbReference type="AlphaFoldDB" id="A0A239P069"/>
<accession>A0A239P069</accession>
<keyword evidence="2" id="KW-1185">Reference proteome</keyword>
<reference evidence="1 2" key="1">
    <citation type="submission" date="2017-06" db="EMBL/GenBank/DDBJ databases">
        <authorList>
            <person name="Kim H.J."/>
            <person name="Triplett B.A."/>
        </authorList>
    </citation>
    <scope>NUCLEOTIDE SEQUENCE [LARGE SCALE GENOMIC DNA]</scope>
    <source>
        <strain evidence="1 2">DSM 44715</strain>
    </source>
</reference>
<sequence>MLAACCAVAALGAAVLLGELGQDRSGDRVRADARRVHCLSDARRAELVRVAVRLGAAAPGSTGAAVRPMRDGRPGAPLTADAWSRRDRAGFDRACAPLAVLTGTKALQDPPPGPPLWRRVLTNPVFTLVLGGLLTAVTSASAARAVRRETLADQLNTAAAEYLKAAQDVRLARTWENPLDAAALEGRRVELGAAILRAGLRDSDRRNLGGLLDRTHRELIGAGFQKAASEEAVRRLEHALSQAVRGAPVPAVEGRP</sequence>
<protein>
    <submittedName>
        <fullName evidence="1">Uncharacterized protein</fullName>
    </submittedName>
</protein>
<dbReference type="EMBL" id="FZOR01000057">
    <property type="protein sequence ID" value="SNT60410.1"/>
    <property type="molecule type" value="Genomic_DNA"/>
</dbReference>
<dbReference type="Proteomes" id="UP000198318">
    <property type="component" value="Unassembled WGS sequence"/>
</dbReference>
<gene>
    <name evidence="1" type="ORF">SAMN05443665_105711</name>
</gene>
<evidence type="ECO:0000313" key="2">
    <source>
        <dbReference type="Proteomes" id="UP000198318"/>
    </source>
</evidence>